<protein>
    <submittedName>
        <fullName evidence="2">Uncharacterized protein</fullName>
    </submittedName>
</protein>
<feature type="region of interest" description="Disordered" evidence="1">
    <location>
        <begin position="63"/>
        <end position="98"/>
    </location>
</feature>
<gene>
    <name evidence="2" type="ORF">AVEN_194802_1</name>
</gene>
<sequence>MKTPSDAGGCCGCRTAHAPLSLSPSLFGASSEDGKDGFPPDAPWEGRSTITWAPRHSVRLTAVQQTPNTRGWRAAHRASDQRPPAAGQDQQQPVAEHPLRCNCARW</sequence>
<dbReference type="AlphaFoldDB" id="A0A4Y2B656"/>
<evidence type="ECO:0000256" key="1">
    <source>
        <dbReference type="SAM" id="MobiDB-lite"/>
    </source>
</evidence>
<evidence type="ECO:0000313" key="3">
    <source>
        <dbReference type="Proteomes" id="UP000499080"/>
    </source>
</evidence>
<evidence type="ECO:0000313" key="2">
    <source>
        <dbReference type="EMBL" id="GBL86544.1"/>
    </source>
</evidence>
<proteinExistence type="predicted"/>
<dbReference type="Proteomes" id="UP000499080">
    <property type="component" value="Unassembled WGS sequence"/>
</dbReference>
<dbReference type="EMBL" id="BGPR01000049">
    <property type="protein sequence ID" value="GBL86544.1"/>
    <property type="molecule type" value="Genomic_DNA"/>
</dbReference>
<accession>A0A4Y2B656</accession>
<keyword evidence="3" id="KW-1185">Reference proteome</keyword>
<feature type="region of interest" description="Disordered" evidence="1">
    <location>
        <begin position="16"/>
        <end position="45"/>
    </location>
</feature>
<name>A0A4Y2B656_ARAVE</name>
<organism evidence="2 3">
    <name type="scientific">Araneus ventricosus</name>
    <name type="common">Orbweaver spider</name>
    <name type="synonym">Epeira ventricosa</name>
    <dbReference type="NCBI Taxonomy" id="182803"/>
    <lineage>
        <taxon>Eukaryota</taxon>
        <taxon>Metazoa</taxon>
        <taxon>Ecdysozoa</taxon>
        <taxon>Arthropoda</taxon>
        <taxon>Chelicerata</taxon>
        <taxon>Arachnida</taxon>
        <taxon>Araneae</taxon>
        <taxon>Araneomorphae</taxon>
        <taxon>Entelegynae</taxon>
        <taxon>Araneoidea</taxon>
        <taxon>Araneidae</taxon>
        <taxon>Araneus</taxon>
    </lineage>
</organism>
<comment type="caution">
    <text evidence="2">The sequence shown here is derived from an EMBL/GenBank/DDBJ whole genome shotgun (WGS) entry which is preliminary data.</text>
</comment>
<reference evidence="2 3" key="1">
    <citation type="journal article" date="2019" name="Sci. Rep.">
        <title>Orb-weaving spider Araneus ventricosus genome elucidates the spidroin gene catalogue.</title>
        <authorList>
            <person name="Kono N."/>
            <person name="Nakamura H."/>
            <person name="Ohtoshi R."/>
            <person name="Moran D.A.P."/>
            <person name="Shinohara A."/>
            <person name="Yoshida Y."/>
            <person name="Fujiwara M."/>
            <person name="Mori M."/>
            <person name="Tomita M."/>
            <person name="Arakawa K."/>
        </authorList>
    </citation>
    <scope>NUCLEOTIDE SEQUENCE [LARGE SCALE GENOMIC DNA]</scope>
</reference>